<feature type="region of interest" description="Disordered" evidence="2">
    <location>
        <begin position="344"/>
        <end position="364"/>
    </location>
</feature>
<evidence type="ECO:0000256" key="1">
    <source>
        <dbReference type="RuleBase" id="RU003818"/>
    </source>
</evidence>
<keyword evidence="1" id="KW-0339">Growth factor</keyword>
<dbReference type="Proteomes" id="UP000694941">
    <property type="component" value="Unplaced"/>
</dbReference>
<feature type="signal peptide" evidence="3">
    <location>
        <begin position="1"/>
        <end position="20"/>
    </location>
</feature>
<evidence type="ECO:0000313" key="5">
    <source>
        <dbReference type="Proteomes" id="UP000694941"/>
    </source>
</evidence>
<evidence type="ECO:0000256" key="3">
    <source>
        <dbReference type="SAM" id="SignalP"/>
    </source>
</evidence>
<dbReference type="PANTHER" id="PTHR21719">
    <property type="entry name" value="FI06402P-RELATED"/>
    <property type="match status" value="1"/>
</dbReference>
<feature type="compositionally biased region" description="Basic and acidic residues" evidence="2">
    <location>
        <begin position="56"/>
        <end position="68"/>
    </location>
</feature>
<organism evidence="5 6">
    <name type="scientific">Limulus polyphemus</name>
    <name type="common">Atlantic horseshoe crab</name>
    <dbReference type="NCBI Taxonomy" id="6850"/>
    <lineage>
        <taxon>Eukaryota</taxon>
        <taxon>Metazoa</taxon>
        <taxon>Ecdysozoa</taxon>
        <taxon>Arthropoda</taxon>
        <taxon>Chelicerata</taxon>
        <taxon>Merostomata</taxon>
        <taxon>Xiphosura</taxon>
        <taxon>Limulidae</taxon>
        <taxon>Limulus</taxon>
    </lineage>
</organism>
<feature type="domain" description="Platelet-derived growth factor (PDGF) family profile" evidence="4">
    <location>
        <begin position="126"/>
        <end position="232"/>
    </location>
</feature>
<dbReference type="SUPFAM" id="SSF57501">
    <property type="entry name" value="Cystine-knot cytokines"/>
    <property type="match status" value="1"/>
</dbReference>
<dbReference type="PANTHER" id="PTHR21719:SF1">
    <property type="entry name" value="FI06402P-RELATED"/>
    <property type="match status" value="1"/>
</dbReference>
<comment type="similarity">
    <text evidence="1">Belongs to the PDGF/VEGF growth factor family.</text>
</comment>
<dbReference type="SMART" id="SM00141">
    <property type="entry name" value="PDGF"/>
    <property type="match status" value="1"/>
</dbReference>
<dbReference type="GeneID" id="106464627"/>
<accession>A0ABM1SWQ8</accession>
<keyword evidence="5" id="KW-1185">Reference proteome</keyword>
<dbReference type="InterPro" id="IPR000072">
    <property type="entry name" value="PDGF/VEGF_dom"/>
</dbReference>
<dbReference type="RefSeq" id="XP_022248064.1">
    <property type="nucleotide sequence ID" value="XM_022392356.1"/>
</dbReference>
<feature type="compositionally biased region" description="Acidic residues" evidence="2">
    <location>
        <begin position="239"/>
        <end position="252"/>
    </location>
</feature>
<dbReference type="Pfam" id="PF00341">
    <property type="entry name" value="PDGF"/>
    <property type="match status" value="1"/>
</dbReference>
<keyword evidence="3" id="KW-0732">Signal</keyword>
<evidence type="ECO:0000259" key="4">
    <source>
        <dbReference type="PROSITE" id="PS50278"/>
    </source>
</evidence>
<sequence>MKHWMWIYVVSYLWLGGWHVEHVASNSRPRERRLQSHYSSHTTDSTSDRPTTTQGHSEDHLLNEPESELPRHVQLEPASSYQQFYRDVYGTEEGVNRLKKKYGPTGLQRAKIDHGIRQHIEDIRRANEHFLQIRQTAMCHTPRPLVVHIEDYYPDPSKKYLPRCTILHRCTEDSGCCDNERMKCGPRSVQEIALYFYTLRIGKQGTYVGSSDAVDKLLFVNHTECECQPINNQPRIQEESDPNLDQDLETSTDPEQHPVLDNPLRHPPSQEDSKCRECPLPFYRREYPDGRCSCDCFDHQKPCLRIKRGRSVMSEVERRCVQTGQCHVPDCVYGHFNSSTGECPKRPWNHKRRNDGRKDDNKKRHPYHRWSFYERD</sequence>
<feature type="chain" id="PRO_5046809161" evidence="3">
    <location>
        <begin position="21"/>
        <end position="376"/>
    </location>
</feature>
<reference evidence="6" key="1">
    <citation type="submission" date="2025-08" db="UniProtKB">
        <authorList>
            <consortium name="RefSeq"/>
        </authorList>
    </citation>
    <scope>IDENTIFICATION</scope>
    <source>
        <tissue evidence="6">Muscle</tissue>
    </source>
</reference>
<name>A0ABM1SWQ8_LIMPO</name>
<feature type="region of interest" description="Disordered" evidence="2">
    <location>
        <begin position="26"/>
        <end position="68"/>
    </location>
</feature>
<dbReference type="Gene3D" id="2.10.90.10">
    <property type="entry name" value="Cystine-knot cytokines"/>
    <property type="match status" value="1"/>
</dbReference>
<dbReference type="PROSITE" id="PS50278">
    <property type="entry name" value="PDGF_2"/>
    <property type="match status" value="1"/>
</dbReference>
<evidence type="ECO:0000256" key="2">
    <source>
        <dbReference type="SAM" id="MobiDB-lite"/>
    </source>
</evidence>
<feature type="region of interest" description="Disordered" evidence="2">
    <location>
        <begin position="234"/>
        <end position="274"/>
    </location>
</feature>
<feature type="compositionally biased region" description="Low complexity" evidence="2">
    <location>
        <begin position="36"/>
        <end position="53"/>
    </location>
</feature>
<protein>
    <submittedName>
        <fullName evidence="6">Uncharacterized protein LOC106464627 isoform X1</fullName>
    </submittedName>
</protein>
<dbReference type="InterPro" id="IPR029034">
    <property type="entry name" value="Cystine-knot_cytokine"/>
</dbReference>
<gene>
    <name evidence="6" type="primary">LOC106464627</name>
</gene>
<evidence type="ECO:0000313" key="6">
    <source>
        <dbReference type="RefSeq" id="XP_022248064.1"/>
    </source>
</evidence>
<proteinExistence type="inferred from homology"/>